<dbReference type="RefSeq" id="WP_086700015.1">
    <property type="nucleotide sequence ID" value="NZ_JAKKZF010000223.1"/>
</dbReference>
<dbReference type="Gene3D" id="3.40.50.300">
    <property type="entry name" value="P-loop containing nucleotide triphosphate hydrolases"/>
    <property type="match status" value="1"/>
</dbReference>
<dbReference type="Proteomes" id="UP001299012">
    <property type="component" value="Unassembled WGS sequence"/>
</dbReference>
<accession>A0ABS9JSD9</accession>
<evidence type="ECO:0000259" key="1">
    <source>
        <dbReference type="Pfam" id="PF13614"/>
    </source>
</evidence>
<dbReference type="Pfam" id="PF13614">
    <property type="entry name" value="AAA_31"/>
    <property type="match status" value="1"/>
</dbReference>
<keyword evidence="3" id="KW-1185">Reference proteome</keyword>
<name>A0ABS9JSD9_9ACTN</name>
<dbReference type="CDD" id="cd02042">
    <property type="entry name" value="ParAB_family"/>
    <property type="match status" value="1"/>
</dbReference>
<sequence>MSSPPDPSPYFAALAQLRRDKTDVPPHIAVANHKGGIGKSFLTQAIAVAAAETGHYVLVIDMDAQGNVTRRLRAQLPAAPEQRAAASLAAVLPNPGRGDAARILTPCGYGGIYTERIMVAPADLDLELLALTAGQPAAERRLLRALTGVVAPFDLVLIDCPPSLLSHQIDLAWTASDYVLMPCEAEFDAVQSARRIRERIERDSHKLNEDLRIAGIIVNRYRNLAVHKNRAEEMEKISGPGGVCPVRIPELTSLKDMSENARPIAENGSQGRDMAALFRDVYTWTRTRISELEKAA</sequence>
<protein>
    <submittedName>
        <fullName evidence="2">ParA family protein</fullName>
    </submittedName>
</protein>
<evidence type="ECO:0000313" key="2">
    <source>
        <dbReference type="EMBL" id="MCG0068446.1"/>
    </source>
</evidence>
<proteinExistence type="predicted"/>
<comment type="caution">
    <text evidence="2">The sequence shown here is derived from an EMBL/GenBank/DDBJ whole genome shotgun (WGS) entry which is preliminary data.</text>
</comment>
<organism evidence="2 3">
    <name type="scientific">Streptomyces tricolor</name>
    <dbReference type="NCBI Taxonomy" id="68277"/>
    <lineage>
        <taxon>Bacteria</taxon>
        <taxon>Bacillati</taxon>
        <taxon>Actinomycetota</taxon>
        <taxon>Actinomycetes</taxon>
        <taxon>Kitasatosporales</taxon>
        <taxon>Streptomycetaceae</taxon>
        <taxon>Streptomyces</taxon>
        <taxon>Streptomyces violaceoruber group</taxon>
    </lineage>
</organism>
<dbReference type="EMBL" id="JAKKZF010000223">
    <property type="protein sequence ID" value="MCG0068446.1"/>
    <property type="molecule type" value="Genomic_DNA"/>
</dbReference>
<dbReference type="PANTHER" id="PTHR13696">
    <property type="entry name" value="P-LOOP CONTAINING NUCLEOSIDE TRIPHOSPHATE HYDROLASE"/>
    <property type="match status" value="1"/>
</dbReference>
<dbReference type="InterPro" id="IPR050678">
    <property type="entry name" value="DNA_Partitioning_ATPase"/>
</dbReference>
<dbReference type="SUPFAM" id="SSF52540">
    <property type="entry name" value="P-loop containing nucleoside triphosphate hydrolases"/>
    <property type="match status" value="1"/>
</dbReference>
<evidence type="ECO:0000313" key="3">
    <source>
        <dbReference type="Proteomes" id="UP001299012"/>
    </source>
</evidence>
<feature type="domain" description="AAA" evidence="1">
    <location>
        <begin position="28"/>
        <end position="213"/>
    </location>
</feature>
<dbReference type="InterPro" id="IPR027417">
    <property type="entry name" value="P-loop_NTPase"/>
</dbReference>
<dbReference type="PANTHER" id="PTHR13696:SF52">
    <property type="entry name" value="PARA FAMILY PROTEIN CT_582"/>
    <property type="match status" value="1"/>
</dbReference>
<dbReference type="InterPro" id="IPR025669">
    <property type="entry name" value="AAA_dom"/>
</dbReference>
<gene>
    <name evidence="2" type="ORF">L0F81_35165</name>
</gene>
<reference evidence="2 3" key="1">
    <citation type="submission" date="2022-01" db="EMBL/GenBank/DDBJ databases">
        <title>Draft Genome Sequences of Seven Type Strains of the Genus Streptomyces.</title>
        <authorList>
            <person name="Aziz S."/>
            <person name="Coretto E."/>
            <person name="Chronakova A."/>
            <person name="Sproer C."/>
            <person name="Huber K."/>
            <person name="Nouioui I."/>
            <person name="Gross H."/>
        </authorList>
    </citation>
    <scope>NUCLEOTIDE SEQUENCE [LARGE SCALE GENOMIC DNA]</scope>
    <source>
        <strain evidence="2 3">DSM 41685</strain>
    </source>
</reference>